<accession>A0A1V9X1D6</accession>
<dbReference type="InterPro" id="IPR006202">
    <property type="entry name" value="Neur_chan_lig-bd"/>
</dbReference>
<dbReference type="EMBL" id="MNPL01029170">
    <property type="protein sequence ID" value="OQR67314.1"/>
    <property type="molecule type" value="Genomic_DNA"/>
</dbReference>
<dbReference type="Gene3D" id="1.20.58.390">
    <property type="entry name" value="Neurotransmitter-gated ion-channel transmembrane domain"/>
    <property type="match status" value="1"/>
</dbReference>
<evidence type="ECO:0000313" key="4">
    <source>
        <dbReference type="EMBL" id="OQR67314.1"/>
    </source>
</evidence>
<protein>
    <submittedName>
        <fullName evidence="4">Glutamate-gated chloride channel-like</fullName>
    </submittedName>
</protein>
<dbReference type="SUPFAM" id="SSF63712">
    <property type="entry name" value="Nicotinic receptor ligand binding domain-like"/>
    <property type="match status" value="2"/>
</dbReference>
<evidence type="ECO:0000259" key="3">
    <source>
        <dbReference type="Pfam" id="PF02931"/>
    </source>
</evidence>
<dbReference type="PANTHER" id="PTHR18945">
    <property type="entry name" value="NEUROTRANSMITTER GATED ION CHANNEL"/>
    <property type="match status" value="1"/>
</dbReference>
<keyword evidence="2" id="KW-1133">Transmembrane helix</keyword>
<keyword evidence="5" id="KW-1185">Reference proteome</keyword>
<feature type="transmembrane region" description="Helical" evidence="2">
    <location>
        <begin position="276"/>
        <end position="298"/>
    </location>
</feature>
<dbReference type="GO" id="GO:0016020">
    <property type="term" value="C:membrane"/>
    <property type="evidence" value="ECO:0007669"/>
    <property type="project" value="InterPro"/>
</dbReference>
<keyword evidence="2" id="KW-0812">Transmembrane</keyword>
<evidence type="ECO:0000313" key="5">
    <source>
        <dbReference type="Proteomes" id="UP000192247"/>
    </source>
</evidence>
<dbReference type="InterPro" id="IPR036734">
    <property type="entry name" value="Neur_chan_lig-bd_sf"/>
</dbReference>
<dbReference type="Proteomes" id="UP000192247">
    <property type="component" value="Unassembled WGS sequence"/>
</dbReference>
<feature type="non-terminal residue" evidence="4">
    <location>
        <position position="1"/>
    </location>
</feature>
<evidence type="ECO:0000256" key="1">
    <source>
        <dbReference type="SAM" id="MobiDB-lite"/>
    </source>
</evidence>
<dbReference type="InParanoid" id="A0A1V9X1D6"/>
<feature type="domain" description="Neurotransmitter-gated ion-channel ligand-binding" evidence="3">
    <location>
        <begin position="2"/>
        <end position="78"/>
    </location>
</feature>
<dbReference type="GO" id="GO:0005230">
    <property type="term" value="F:extracellular ligand-gated monoatomic ion channel activity"/>
    <property type="evidence" value="ECO:0007669"/>
    <property type="project" value="InterPro"/>
</dbReference>
<feature type="compositionally biased region" description="Polar residues" evidence="1">
    <location>
        <begin position="315"/>
        <end position="332"/>
    </location>
</feature>
<name>A0A1V9X1D6_9ACAR</name>
<feature type="domain" description="Neurotransmitter-gated ion-channel ligand-binding" evidence="3">
    <location>
        <begin position="168"/>
        <end position="263"/>
    </location>
</feature>
<sequence length="352" mass="39811">ETKVNVSVLLLSMSSPDESSLKYEIEFLLIQKWVDQRLAYHETGSNHSHLNGLLHEAKIWKPDIYFIKHASRNVTVTKIQKGGGGAGAEDMGPDKAFSTKCVVVTVIVVVADVEIAVTVSCCVGNKVQWSSQSQVDSLTPLGLGDETKADDDECAEYWEFKTPLNPVHMSLRLYPNGTVVYTMRRHMTLVCQGNLQIFPFDNPKCPFAVESMSYEEKQLKIDWSKEHETITRASSLRALNAYLAKNETGYCDKRHTWRGNYSCLRVLLVFTRDKSFYISTVFVPGIVLVTSSFISFWLDINAVPARQPREEMTLNQGTDIQKDQGQVKQLQRSGRRVLRQSTDTDEEEDSSR</sequence>
<comment type="caution">
    <text evidence="4">The sequence shown here is derived from an EMBL/GenBank/DDBJ whole genome shotgun (WGS) entry which is preliminary data.</text>
</comment>
<dbReference type="CDD" id="cd18987">
    <property type="entry name" value="LGIC_ECD_anion"/>
    <property type="match status" value="1"/>
</dbReference>
<proteinExistence type="predicted"/>
<dbReference type="GO" id="GO:0004888">
    <property type="term" value="F:transmembrane signaling receptor activity"/>
    <property type="evidence" value="ECO:0007669"/>
    <property type="project" value="InterPro"/>
</dbReference>
<dbReference type="AlphaFoldDB" id="A0A1V9X1D6"/>
<dbReference type="InterPro" id="IPR006201">
    <property type="entry name" value="Neur_channel"/>
</dbReference>
<organism evidence="4 5">
    <name type="scientific">Tropilaelaps mercedesae</name>
    <dbReference type="NCBI Taxonomy" id="418985"/>
    <lineage>
        <taxon>Eukaryota</taxon>
        <taxon>Metazoa</taxon>
        <taxon>Ecdysozoa</taxon>
        <taxon>Arthropoda</taxon>
        <taxon>Chelicerata</taxon>
        <taxon>Arachnida</taxon>
        <taxon>Acari</taxon>
        <taxon>Parasitiformes</taxon>
        <taxon>Mesostigmata</taxon>
        <taxon>Gamasina</taxon>
        <taxon>Dermanyssoidea</taxon>
        <taxon>Laelapidae</taxon>
        <taxon>Tropilaelaps</taxon>
    </lineage>
</organism>
<reference evidence="4 5" key="1">
    <citation type="journal article" date="2017" name="Gigascience">
        <title>Draft genome of the honey bee ectoparasitic mite, Tropilaelaps mercedesae, is shaped by the parasitic life history.</title>
        <authorList>
            <person name="Dong X."/>
            <person name="Armstrong S.D."/>
            <person name="Xia D."/>
            <person name="Makepeace B.L."/>
            <person name="Darby A.C."/>
            <person name="Kadowaki T."/>
        </authorList>
    </citation>
    <scope>NUCLEOTIDE SEQUENCE [LARGE SCALE GENOMIC DNA]</scope>
    <source>
        <strain evidence="4">Wuxi-XJTLU</strain>
    </source>
</reference>
<dbReference type="STRING" id="418985.A0A1V9X1D6"/>
<evidence type="ECO:0000256" key="2">
    <source>
        <dbReference type="SAM" id="Phobius"/>
    </source>
</evidence>
<feature type="region of interest" description="Disordered" evidence="1">
    <location>
        <begin position="315"/>
        <end position="352"/>
    </location>
</feature>
<dbReference type="Pfam" id="PF02931">
    <property type="entry name" value="Neur_chan_LBD"/>
    <property type="match status" value="2"/>
</dbReference>
<dbReference type="InterPro" id="IPR038050">
    <property type="entry name" value="Neuro_actylchol_rec"/>
</dbReference>
<feature type="compositionally biased region" description="Acidic residues" evidence="1">
    <location>
        <begin position="343"/>
        <end position="352"/>
    </location>
</feature>
<dbReference type="Gene3D" id="2.70.170.10">
    <property type="entry name" value="Neurotransmitter-gated ion-channel ligand-binding domain"/>
    <property type="match status" value="2"/>
</dbReference>
<gene>
    <name evidence="4" type="ORF">BIW11_13596</name>
</gene>
<dbReference type="OrthoDB" id="8173437at2759"/>
<keyword evidence="2" id="KW-0472">Membrane</keyword>